<dbReference type="KEGG" id="cdep:91087928"/>
<evidence type="ECO:0000313" key="3">
    <source>
        <dbReference type="Proteomes" id="UP000094043"/>
    </source>
</evidence>
<feature type="compositionally biased region" description="Basic and acidic residues" evidence="1">
    <location>
        <begin position="66"/>
        <end position="85"/>
    </location>
</feature>
<dbReference type="EMBL" id="CP143787">
    <property type="protein sequence ID" value="WVN88507.1"/>
    <property type="molecule type" value="Genomic_DNA"/>
</dbReference>
<dbReference type="RefSeq" id="XP_066069207.1">
    <property type="nucleotide sequence ID" value="XM_066213110.1"/>
</dbReference>
<evidence type="ECO:0000313" key="2">
    <source>
        <dbReference type="EMBL" id="WVN88507.1"/>
    </source>
</evidence>
<dbReference type="GeneID" id="91087928"/>
<feature type="compositionally biased region" description="Basic and acidic residues" evidence="1">
    <location>
        <begin position="1"/>
        <end position="15"/>
    </location>
</feature>
<reference evidence="2" key="1">
    <citation type="submission" date="2016-06" db="EMBL/GenBank/DDBJ databases">
        <authorList>
            <person name="Cuomo C."/>
            <person name="Litvintseva A."/>
            <person name="Heitman J."/>
            <person name="Chen Y."/>
            <person name="Sun S."/>
            <person name="Springer D."/>
            <person name="Dromer F."/>
            <person name="Young S."/>
            <person name="Zeng Q."/>
            <person name="Chapman S."/>
            <person name="Gujja S."/>
            <person name="Saif S."/>
            <person name="Birren B."/>
        </authorList>
    </citation>
    <scope>NUCLEOTIDE SEQUENCE</scope>
    <source>
        <strain evidence="2">CBS 7841</strain>
    </source>
</reference>
<organism evidence="2 3">
    <name type="scientific">Cryptococcus depauperatus CBS 7841</name>
    <dbReference type="NCBI Taxonomy" id="1295531"/>
    <lineage>
        <taxon>Eukaryota</taxon>
        <taxon>Fungi</taxon>
        <taxon>Dikarya</taxon>
        <taxon>Basidiomycota</taxon>
        <taxon>Agaricomycotina</taxon>
        <taxon>Tremellomycetes</taxon>
        <taxon>Tremellales</taxon>
        <taxon>Cryptococcaceae</taxon>
        <taxon>Cryptococcus</taxon>
    </lineage>
</organism>
<evidence type="ECO:0000256" key="1">
    <source>
        <dbReference type="SAM" id="MobiDB-lite"/>
    </source>
</evidence>
<keyword evidence="3" id="KW-1185">Reference proteome</keyword>
<sequence>MSDNNKKQENDRKQEPSFNILPHPANTNNPADLNNDPGQHGGLQAVAASAYNAKGPHIPSGPIAESLEKPKSREKLRAEAKELNS</sequence>
<accession>A0A1E3IEM0</accession>
<protein>
    <submittedName>
        <fullName evidence="2">Uncharacterized protein</fullName>
    </submittedName>
</protein>
<dbReference type="AlphaFoldDB" id="A0A1E3IEM0"/>
<reference evidence="2" key="3">
    <citation type="submission" date="2024-01" db="EMBL/GenBank/DDBJ databases">
        <authorList>
            <person name="Coelho M.A."/>
            <person name="David-Palma M."/>
            <person name="Shea T."/>
            <person name="Sun S."/>
            <person name="Cuomo C.A."/>
            <person name="Heitman J."/>
        </authorList>
    </citation>
    <scope>NUCLEOTIDE SEQUENCE</scope>
    <source>
        <strain evidence="2">CBS 7841</strain>
    </source>
</reference>
<name>A0A1E3IEM0_9TREE</name>
<proteinExistence type="predicted"/>
<dbReference type="OrthoDB" id="2532734at2759"/>
<gene>
    <name evidence="2" type="ORF">L203_103718</name>
</gene>
<dbReference type="Proteomes" id="UP000094043">
    <property type="component" value="Chromosome 4"/>
</dbReference>
<feature type="region of interest" description="Disordered" evidence="1">
    <location>
        <begin position="1"/>
        <end position="85"/>
    </location>
</feature>
<reference evidence="2" key="2">
    <citation type="journal article" date="2022" name="Elife">
        <title>Obligate sexual reproduction of a homothallic fungus closely related to the Cryptococcus pathogenic species complex.</title>
        <authorList>
            <person name="Passer A.R."/>
            <person name="Clancey S.A."/>
            <person name="Shea T."/>
            <person name="David-Palma M."/>
            <person name="Averette A.F."/>
            <person name="Boekhout T."/>
            <person name="Porcel B.M."/>
            <person name="Nowrousian M."/>
            <person name="Cuomo C.A."/>
            <person name="Sun S."/>
            <person name="Heitman J."/>
            <person name="Coelho M.A."/>
        </authorList>
    </citation>
    <scope>NUCLEOTIDE SEQUENCE</scope>
    <source>
        <strain evidence="2">CBS 7841</strain>
    </source>
</reference>
<dbReference type="VEuPathDB" id="FungiDB:L203_03783"/>